<gene>
    <name evidence="1" type="ORF">RhiirA4_468575</name>
</gene>
<protein>
    <submittedName>
        <fullName evidence="1">Uncharacterized protein</fullName>
    </submittedName>
</protein>
<dbReference type="Proteomes" id="UP000234323">
    <property type="component" value="Unassembled WGS sequence"/>
</dbReference>
<comment type="caution">
    <text evidence="1">The sequence shown here is derived from an EMBL/GenBank/DDBJ whole genome shotgun (WGS) entry which is preliminary data.</text>
</comment>
<sequence>MRCNKLNEIDRGLGIDKNVEKQHFGKEQFIDKTHCYNIIDYVHTNSSSYTDSLVNMVDSSFEHKILSP</sequence>
<reference evidence="1 2" key="1">
    <citation type="submission" date="2015-10" db="EMBL/GenBank/DDBJ databases">
        <title>Genome analyses suggest a sexual origin of heterokaryosis in a supposedly ancient asexual fungus.</title>
        <authorList>
            <person name="Ropars J."/>
            <person name="Sedzielewska K."/>
            <person name="Noel J."/>
            <person name="Charron P."/>
            <person name="Farinelli L."/>
            <person name="Marton T."/>
            <person name="Kruger M."/>
            <person name="Pelin A."/>
            <person name="Brachmann A."/>
            <person name="Corradi N."/>
        </authorList>
    </citation>
    <scope>NUCLEOTIDE SEQUENCE [LARGE SCALE GENOMIC DNA]</scope>
    <source>
        <strain evidence="1 2">A4</strain>
    </source>
</reference>
<proteinExistence type="predicted"/>
<dbReference type="EMBL" id="LLXI01001034">
    <property type="protein sequence ID" value="PKY51498.1"/>
    <property type="molecule type" value="Genomic_DNA"/>
</dbReference>
<organism evidence="1 2">
    <name type="scientific">Rhizophagus irregularis</name>
    <dbReference type="NCBI Taxonomy" id="588596"/>
    <lineage>
        <taxon>Eukaryota</taxon>
        <taxon>Fungi</taxon>
        <taxon>Fungi incertae sedis</taxon>
        <taxon>Mucoromycota</taxon>
        <taxon>Glomeromycotina</taxon>
        <taxon>Glomeromycetes</taxon>
        <taxon>Glomerales</taxon>
        <taxon>Glomeraceae</taxon>
        <taxon>Rhizophagus</taxon>
    </lineage>
</organism>
<evidence type="ECO:0000313" key="1">
    <source>
        <dbReference type="EMBL" id="PKY51498.1"/>
    </source>
</evidence>
<accession>A0A2I1GXY9</accession>
<evidence type="ECO:0000313" key="2">
    <source>
        <dbReference type="Proteomes" id="UP000234323"/>
    </source>
</evidence>
<keyword evidence="2" id="KW-1185">Reference proteome</keyword>
<name>A0A2I1GXY9_9GLOM</name>
<dbReference type="AlphaFoldDB" id="A0A2I1GXY9"/>